<organism evidence="1 2">
    <name type="scientific">Exocentrus adspersus</name>
    <dbReference type="NCBI Taxonomy" id="1586481"/>
    <lineage>
        <taxon>Eukaryota</taxon>
        <taxon>Metazoa</taxon>
        <taxon>Ecdysozoa</taxon>
        <taxon>Arthropoda</taxon>
        <taxon>Hexapoda</taxon>
        <taxon>Insecta</taxon>
        <taxon>Pterygota</taxon>
        <taxon>Neoptera</taxon>
        <taxon>Endopterygota</taxon>
        <taxon>Coleoptera</taxon>
        <taxon>Polyphaga</taxon>
        <taxon>Cucujiformia</taxon>
        <taxon>Chrysomeloidea</taxon>
        <taxon>Cerambycidae</taxon>
        <taxon>Lamiinae</taxon>
        <taxon>Acanthocinini</taxon>
        <taxon>Exocentrus</taxon>
    </lineage>
</organism>
<accession>A0AAV8VEH5</accession>
<proteinExistence type="predicted"/>
<dbReference type="Proteomes" id="UP001159042">
    <property type="component" value="Unassembled WGS sequence"/>
</dbReference>
<sequence length="75" mass="8466">MGVRASLMLDKLNHLQQIYTFPKPICNKNVFFSEDLLDMKNSPSPELQTLKGSSAKERTCTVCDGEDLHSIFVSF</sequence>
<name>A0AAV8VEH5_9CUCU</name>
<gene>
    <name evidence="1" type="ORF">NQ315_011033</name>
</gene>
<protein>
    <submittedName>
        <fullName evidence="1">Uncharacterized protein</fullName>
    </submittedName>
</protein>
<dbReference type="EMBL" id="JANEYG010000115">
    <property type="protein sequence ID" value="KAJ8912674.1"/>
    <property type="molecule type" value="Genomic_DNA"/>
</dbReference>
<comment type="caution">
    <text evidence="1">The sequence shown here is derived from an EMBL/GenBank/DDBJ whole genome shotgun (WGS) entry which is preliminary data.</text>
</comment>
<reference evidence="1 2" key="1">
    <citation type="journal article" date="2023" name="Insect Mol. Biol.">
        <title>Genome sequencing provides insights into the evolution of gene families encoding plant cell wall-degrading enzymes in longhorned beetles.</title>
        <authorList>
            <person name="Shin N.R."/>
            <person name="Okamura Y."/>
            <person name="Kirsch R."/>
            <person name="Pauchet Y."/>
        </authorList>
    </citation>
    <scope>NUCLEOTIDE SEQUENCE [LARGE SCALE GENOMIC DNA]</scope>
    <source>
        <strain evidence="1">EAD_L_NR</strain>
    </source>
</reference>
<dbReference type="AlphaFoldDB" id="A0AAV8VEH5"/>
<evidence type="ECO:0000313" key="2">
    <source>
        <dbReference type="Proteomes" id="UP001159042"/>
    </source>
</evidence>
<evidence type="ECO:0000313" key="1">
    <source>
        <dbReference type="EMBL" id="KAJ8912674.1"/>
    </source>
</evidence>
<keyword evidence="2" id="KW-1185">Reference proteome</keyword>